<evidence type="ECO:0000256" key="6">
    <source>
        <dbReference type="ARBA" id="ARBA00022777"/>
    </source>
</evidence>
<dbReference type="OrthoDB" id="227596at2"/>
<dbReference type="Pfam" id="PF07730">
    <property type="entry name" value="HisKA_3"/>
    <property type="match status" value="1"/>
</dbReference>
<feature type="transmembrane region" description="Helical" evidence="10">
    <location>
        <begin position="116"/>
        <end position="135"/>
    </location>
</feature>
<evidence type="ECO:0000256" key="3">
    <source>
        <dbReference type="ARBA" id="ARBA00022553"/>
    </source>
</evidence>
<keyword evidence="10" id="KW-1133">Transmembrane helix</keyword>
<gene>
    <name evidence="13" type="ORF">B1H20_23880</name>
</gene>
<organism evidence="13 14">
    <name type="scientific">Streptomyces violaceoruber</name>
    <dbReference type="NCBI Taxonomy" id="1935"/>
    <lineage>
        <taxon>Bacteria</taxon>
        <taxon>Bacillati</taxon>
        <taxon>Actinomycetota</taxon>
        <taxon>Actinomycetes</taxon>
        <taxon>Kitasatosporales</taxon>
        <taxon>Streptomycetaceae</taxon>
        <taxon>Streptomyces</taxon>
        <taxon>Streptomyces violaceoruber group</taxon>
    </lineage>
</organism>
<protein>
    <recommendedName>
        <fullName evidence="2">histidine kinase</fullName>
        <ecNumber evidence="2">2.7.13.3</ecNumber>
    </recommendedName>
</protein>
<evidence type="ECO:0000313" key="14">
    <source>
        <dbReference type="Proteomes" id="UP000192445"/>
    </source>
</evidence>
<evidence type="ECO:0000256" key="10">
    <source>
        <dbReference type="SAM" id="Phobius"/>
    </source>
</evidence>
<dbReference type="GO" id="GO:0016020">
    <property type="term" value="C:membrane"/>
    <property type="evidence" value="ECO:0007669"/>
    <property type="project" value="InterPro"/>
</dbReference>
<proteinExistence type="predicted"/>
<dbReference type="PANTHER" id="PTHR24421">
    <property type="entry name" value="NITRATE/NITRITE SENSOR PROTEIN NARX-RELATED"/>
    <property type="match status" value="1"/>
</dbReference>
<reference evidence="13 14" key="1">
    <citation type="submission" date="2017-03" db="EMBL/GenBank/DDBJ databases">
        <title>Complete Genome Sequence of a natural compounds producer, Streptomyces violaceus S21.</title>
        <authorList>
            <person name="Zhong C."/>
            <person name="Zhao Z."/>
            <person name="Fu J."/>
            <person name="Zong G."/>
            <person name="Qin R."/>
            <person name="Cao G."/>
        </authorList>
    </citation>
    <scope>NUCLEOTIDE SEQUENCE [LARGE SCALE GENOMIC DNA]</scope>
    <source>
        <strain evidence="13 14">S21</strain>
    </source>
</reference>
<dbReference type="InterPro" id="IPR003594">
    <property type="entry name" value="HATPase_dom"/>
</dbReference>
<feature type="domain" description="Signal transduction histidine kinase subgroup 3 dimerisation and phosphoacceptor" evidence="12">
    <location>
        <begin position="184"/>
        <end position="249"/>
    </location>
</feature>
<evidence type="ECO:0000259" key="11">
    <source>
        <dbReference type="Pfam" id="PF02518"/>
    </source>
</evidence>
<dbReference type="Gene3D" id="3.30.565.10">
    <property type="entry name" value="Histidine kinase-like ATPase, C-terminal domain"/>
    <property type="match status" value="1"/>
</dbReference>
<accession>A0A1V0UGJ0</accession>
<evidence type="ECO:0000256" key="9">
    <source>
        <dbReference type="SAM" id="MobiDB-lite"/>
    </source>
</evidence>
<evidence type="ECO:0000256" key="4">
    <source>
        <dbReference type="ARBA" id="ARBA00022679"/>
    </source>
</evidence>
<evidence type="ECO:0000256" key="5">
    <source>
        <dbReference type="ARBA" id="ARBA00022741"/>
    </source>
</evidence>
<evidence type="ECO:0000256" key="1">
    <source>
        <dbReference type="ARBA" id="ARBA00000085"/>
    </source>
</evidence>
<keyword evidence="7" id="KW-0067">ATP-binding</keyword>
<comment type="catalytic activity">
    <reaction evidence="1">
        <text>ATP + protein L-histidine = ADP + protein N-phospho-L-histidine.</text>
        <dbReference type="EC" id="2.7.13.3"/>
    </reaction>
</comment>
<dbReference type="STRING" id="1935.B1H20_23880"/>
<keyword evidence="4" id="KW-0808">Transferase</keyword>
<dbReference type="GO" id="GO:0005524">
    <property type="term" value="F:ATP binding"/>
    <property type="evidence" value="ECO:0007669"/>
    <property type="project" value="UniProtKB-KW"/>
</dbReference>
<dbReference type="EMBL" id="CP020570">
    <property type="protein sequence ID" value="ARF64078.1"/>
    <property type="molecule type" value="Genomic_DNA"/>
</dbReference>
<sequence>MPTADAEPAGKRGMPRFGEAPPWTRNDALVAVGAAALDLIGFTLSSQDAQGFVPVTGCLLMTVSGLALLARRRAPVLTFAAVLVLGLTVHVSWPVGQGLNASMIVALYSVVRVRGAAVYVPAVLVAAVLPLTAWGPWSQGSLLKLAGNGAAVLFVVAAGLGMNRWQQEVDAHRRLLAERAVADERRRIAREMHDIVAHHVTTMQLMAGGARANLDRNPEVARDALVTLEGLGRTALHEMRELLDVLRTDGEARGSSTAPQPGVADLDRIVAESCEAGLPTGFEVRGAPRELPEGMQLTVFRVVQEALTNARKHGGNGARAHVRLTYGDHETVVDVRDDGAEKPGGPGPAAGSGYGQIGMRERVALHGGSLWTGRCEERGYLVTARLPLPKEEGALR</sequence>
<dbReference type="GeneID" id="63982554"/>
<evidence type="ECO:0000256" key="7">
    <source>
        <dbReference type="ARBA" id="ARBA00022840"/>
    </source>
</evidence>
<feature type="transmembrane region" description="Helical" evidence="10">
    <location>
        <begin position="142"/>
        <end position="162"/>
    </location>
</feature>
<feature type="domain" description="Histidine kinase/HSP90-like ATPase" evidence="11">
    <location>
        <begin position="297"/>
        <end position="389"/>
    </location>
</feature>
<dbReference type="KEGG" id="svu:B1H20_23880"/>
<dbReference type="RefSeq" id="WP_030112219.1">
    <property type="nucleotide sequence ID" value="NZ_CP020570.1"/>
</dbReference>
<dbReference type="Pfam" id="PF02518">
    <property type="entry name" value="HATPase_c"/>
    <property type="match status" value="1"/>
</dbReference>
<dbReference type="CDD" id="cd16917">
    <property type="entry name" value="HATPase_UhpB-NarQ-NarX-like"/>
    <property type="match status" value="1"/>
</dbReference>
<dbReference type="InterPro" id="IPR050482">
    <property type="entry name" value="Sensor_HK_TwoCompSys"/>
</dbReference>
<keyword evidence="10" id="KW-0812">Transmembrane</keyword>
<evidence type="ECO:0000259" key="12">
    <source>
        <dbReference type="Pfam" id="PF07730"/>
    </source>
</evidence>
<dbReference type="Gene3D" id="1.20.5.1930">
    <property type="match status" value="1"/>
</dbReference>
<dbReference type="GO" id="GO:0000155">
    <property type="term" value="F:phosphorelay sensor kinase activity"/>
    <property type="evidence" value="ECO:0007669"/>
    <property type="project" value="InterPro"/>
</dbReference>
<keyword evidence="10" id="KW-0472">Membrane</keyword>
<keyword evidence="8" id="KW-0902">Two-component regulatory system</keyword>
<feature type="transmembrane region" description="Helical" evidence="10">
    <location>
        <begin position="76"/>
        <end position="96"/>
    </location>
</feature>
<evidence type="ECO:0000313" key="13">
    <source>
        <dbReference type="EMBL" id="ARF64078.1"/>
    </source>
</evidence>
<dbReference type="InterPro" id="IPR036890">
    <property type="entry name" value="HATPase_C_sf"/>
</dbReference>
<dbReference type="PANTHER" id="PTHR24421:SF10">
    <property type="entry name" value="NITRATE_NITRITE SENSOR PROTEIN NARQ"/>
    <property type="match status" value="1"/>
</dbReference>
<dbReference type="GO" id="GO:0046983">
    <property type="term" value="F:protein dimerization activity"/>
    <property type="evidence" value="ECO:0007669"/>
    <property type="project" value="InterPro"/>
</dbReference>
<dbReference type="SUPFAM" id="SSF55874">
    <property type="entry name" value="ATPase domain of HSP90 chaperone/DNA topoisomerase II/histidine kinase"/>
    <property type="match status" value="1"/>
</dbReference>
<name>A0A1V0UGJ0_STRVN</name>
<dbReference type="EC" id="2.7.13.3" evidence="2"/>
<dbReference type="Proteomes" id="UP000192445">
    <property type="component" value="Chromosome"/>
</dbReference>
<keyword evidence="3" id="KW-0597">Phosphoprotein</keyword>
<keyword evidence="6 13" id="KW-0418">Kinase</keyword>
<dbReference type="AlphaFoldDB" id="A0A1V0UGJ0"/>
<feature type="region of interest" description="Disordered" evidence="9">
    <location>
        <begin position="1"/>
        <end position="20"/>
    </location>
</feature>
<feature type="transmembrane region" description="Helical" evidence="10">
    <location>
        <begin position="51"/>
        <end position="69"/>
    </location>
</feature>
<keyword evidence="5" id="KW-0547">Nucleotide-binding</keyword>
<dbReference type="InterPro" id="IPR011712">
    <property type="entry name" value="Sig_transdc_His_kin_sub3_dim/P"/>
</dbReference>
<evidence type="ECO:0000256" key="2">
    <source>
        <dbReference type="ARBA" id="ARBA00012438"/>
    </source>
</evidence>
<evidence type="ECO:0000256" key="8">
    <source>
        <dbReference type="ARBA" id="ARBA00023012"/>
    </source>
</evidence>